<evidence type="ECO:0000313" key="2">
    <source>
        <dbReference type="EMBL" id="SDC18297.1"/>
    </source>
</evidence>
<dbReference type="GO" id="GO:0006777">
    <property type="term" value="P:Mo-molybdopterin cofactor biosynthetic process"/>
    <property type="evidence" value="ECO:0007669"/>
    <property type="project" value="InterPro"/>
</dbReference>
<dbReference type="PANTHER" id="PTHR40072:SF1">
    <property type="entry name" value="MOLYBDOPTERIN-GUANINE DINUCLEOTIDE BIOSYNTHESIS ADAPTER PROTEIN"/>
    <property type="match status" value="1"/>
</dbReference>
<dbReference type="InterPro" id="IPR004435">
    <property type="entry name" value="MobB_dom"/>
</dbReference>
<evidence type="ECO:0000313" key="3">
    <source>
        <dbReference type="Proteomes" id="UP000199387"/>
    </source>
</evidence>
<dbReference type="EMBL" id="FMZA01000004">
    <property type="protein sequence ID" value="SDC18297.1"/>
    <property type="molecule type" value="Genomic_DNA"/>
</dbReference>
<evidence type="ECO:0000259" key="1">
    <source>
        <dbReference type="Pfam" id="PF03205"/>
    </source>
</evidence>
<accession>A0A1G6JHY4</accession>
<dbReference type="Gene3D" id="3.40.50.300">
    <property type="entry name" value="P-loop containing nucleotide triphosphate hydrolases"/>
    <property type="match status" value="1"/>
</dbReference>
<dbReference type="SUPFAM" id="SSF52540">
    <property type="entry name" value="P-loop containing nucleoside triphosphate hydrolases"/>
    <property type="match status" value="1"/>
</dbReference>
<proteinExistence type="predicted"/>
<sequence>MPMDRRIPPVVQIVGFSNTGKTTLITRLLSRLSEEGWKVGSIKRHAGNLEFDVPGKDSWLHRQAGADPVAITAANQTALIFPRPLCLDELLIHYQEQDLVLVEGFKYASHPKLVMATEQSHLSLVQELSHVHGVVTPVPMEGAGVQQFRRDDVEGVAMAVKQLAGLKK</sequence>
<dbReference type="STRING" id="1236220.SAMN04488112_10450"/>
<dbReference type="Proteomes" id="UP000199387">
    <property type="component" value="Unassembled WGS sequence"/>
</dbReference>
<feature type="domain" description="Molybdopterin-guanine dinucleotide biosynthesis protein B (MobB)" evidence="1">
    <location>
        <begin position="10"/>
        <end position="135"/>
    </location>
</feature>
<dbReference type="OrthoDB" id="9786803at2"/>
<gene>
    <name evidence="2" type="ORF">SAMN04488112_10450</name>
</gene>
<dbReference type="CDD" id="cd03116">
    <property type="entry name" value="MobB"/>
    <property type="match status" value="1"/>
</dbReference>
<dbReference type="RefSeq" id="WP_091566834.1">
    <property type="nucleotide sequence ID" value="NZ_FMZA01000004.1"/>
</dbReference>
<reference evidence="2 3" key="1">
    <citation type="submission" date="2016-10" db="EMBL/GenBank/DDBJ databases">
        <authorList>
            <person name="de Groot N.N."/>
        </authorList>
    </citation>
    <scope>NUCLEOTIDE SEQUENCE [LARGE SCALE GENOMIC DNA]</scope>
    <source>
        <strain evidence="2 3">DSM 45514</strain>
    </source>
</reference>
<dbReference type="PANTHER" id="PTHR40072">
    <property type="entry name" value="MOLYBDOPTERIN-GUANINE DINUCLEOTIDE BIOSYNTHESIS ADAPTER PROTEIN-RELATED"/>
    <property type="match status" value="1"/>
</dbReference>
<dbReference type="NCBIfam" id="TIGR00176">
    <property type="entry name" value="mobB"/>
    <property type="match status" value="1"/>
</dbReference>
<protein>
    <submittedName>
        <fullName evidence="2">Molybdopterin-guanine dinucleotide biosynthesis protein B</fullName>
    </submittedName>
</protein>
<dbReference type="AlphaFoldDB" id="A0A1G6JHY4"/>
<dbReference type="Pfam" id="PF03205">
    <property type="entry name" value="MobB"/>
    <property type="match status" value="1"/>
</dbReference>
<dbReference type="InterPro" id="IPR052539">
    <property type="entry name" value="MGD_biosynthesis_adapter"/>
</dbReference>
<organism evidence="2 3">
    <name type="scientific">Melghirimyces thermohalophilus</name>
    <dbReference type="NCBI Taxonomy" id="1236220"/>
    <lineage>
        <taxon>Bacteria</taxon>
        <taxon>Bacillati</taxon>
        <taxon>Bacillota</taxon>
        <taxon>Bacilli</taxon>
        <taxon>Bacillales</taxon>
        <taxon>Thermoactinomycetaceae</taxon>
        <taxon>Melghirimyces</taxon>
    </lineage>
</organism>
<keyword evidence="3" id="KW-1185">Reference proteome</keyword>
<dbReference type="InterPro" id="IPR027417">
    <property type="entry name" value="P-loop_NTPase"/>
</dbReference>
<dbReference type="GO" id="GO:0005525">
    <property type="term" value="F:GTP binding"/>
    <property type="evidence" value="ECO:0007669"/>
    <property type="project" value="InterPro"/>
</dbReference>
<name>A0A1G6JHY4_9BACL</name>